<evidence type="ECO:0000313" key="1">
    <source>
        <dbReference type="EMBL" id="KAK1637168.1"/>
    </source>
</evidence>
<comment type="caution">
    <text evidence="1">The sequence shown here is derived from an EMBL/GenBank/DDBJ whole genome shotgun (WGS) entry which is preliminary data.</text>
</comment>
<accession>A0AAI9ZS98</accession>
<name>A0AAI9ZS98_9PEZI</name>
<proteinExistence type="predicted"/>
<dbReference type="RefSeq" id="XP_060445775.1">
    <property type="nucleotide sequence ID" value="XM_060582778.1"/>
</dbReference>
<sequence length="161" mass="18564">MAASVDNTLIKRNPTFLLTRLHFHPCWAEMWKPTWSLSRSRVQRDQLRSTKISGLRPHQSHLWNFRFDCAHCRYDDEVATMCSHGFRTTARVIRAQRRLVSRGVSARGENGTSRATMSGSVVEIHIGAHRWFTQDNFLFHTKCFLLASLTHSMLGDRIAVP</sequence>
<dbReference type="AlphaFoldDB" id="A0AAI9ZS98"/>
<dbReference type="Proteomes" id="UP001243989">
    <property type="component" value="Unassembled WGS sequence"/>
</dbReference>
<keyword evidence="2" id="KW-1185">Reference proteome</keyword>
<dbReference type="EMBL" id="JAHMHQ010000009">
    <property type="protein sequence ID" value="KAK1637168.1"/>
    <property type="molecule type" value="Genomic_DNA"/>
</dbReference>
<protein>
    <submittedName>
        <fullName evidence="1">Uncharacterized protein</fullName>
    </submittedName>
</protein>
<gene>
    <name evidence="1" type="ORF">BDP81DRAFT_219632</name>
</gene>
<organism evidence="1 2">
    <name type="scientific">Colletotrichum phormii</name>
    <dbReference type="NCBI Taxonomy" id="359342"/>
    <lineage>
        <taxon>Eukaryota</taxon>
        <taxon>Fungi</taxon>
        <taxon>Dikarya</taxon>
        <taxon>Ascomycota</taxon>
        <taxon>Pezizomycotina</taxon>
        <taxon>Sordariomycetes</taxon>
        <taxon>Hypocreomycetidae</taxon>
        <taxon>Glomerellales</taxon>
        <taxon>Glomerellaceae</taxon>
        <taxon>Colletotrichum</taxon>
        <taxon>Colletotrichum acutatum species complex</taxon>
    </lineage>
</organism>
<reference evidence="1" key="1">
    <citation type="submission" date="2021-06" db="EMBL/GenBank/DDBJ databases">
        <title>Comparative genomics, transcriptomics and evolutionary studies reveal genomic signatures of adaptation to plant cell wall in hemibiotrophic fungi.</title>
        <authorList>
            <consortium name="DOE Joint Genome Institute"/>
            <person name="Baroncelli R."/>
            <person name="Diaz J.F."/>
            <person name="Benocci T."/>
            <person name="Peng M."/>
            <person name="Battaglia E."/>
            <person name="Haridas S."/>
            <person name="Andreopoulos W."/>
            <person name="Labutti K."/>
            <person name="Pangilinan J."/>
            <person name="Floch G.L."/>
            <person name="Makela M.R."/>
            <person name="Henrissat B."/>
            <person name="Grigoriev I.V."/>
            <person name="Crouch J.A."/>
            <person name="De Vries R.P."/>
            <person name="Sukno S.A."/>
            <person name="Thon M.R."/>
        </authorList>
    </citation>
    <scope>NUCLEOTIDE SEQUENCE</scope>
    <source>
        <strain evidence="1">CBS 102054</strain>
    </source>
</reference>
<evidence type="ECO:0000313" key="2">
    <source>
        <dbReference type="Proteomes" id="UP001243989"/>
    </source>
</evidence>
<dbReference type="GeneID" id="85467640"/>